<feature type="domain" description="Beta-lactamase-related" evidence="2">
    <location>
        <begin position="22"/>
        <end position="378"/>
    </location>
</feature>
<keyword evidence="4" id="KW-1185">Reference proteome</keyword>
<dbReference type="RefSeq" id="WP_246135082.1">
    <property type="nucleotide sequence ID" value="NZ_BJYR01000010.1"/>
</dbReference>
<dbReference type="Pfam" id="PF00144">
    <property type="entry name" value="Beta-lactamase"/>
    <property type="match status" value="1"/>
</dbReference>
<reference evidence="3 4" key="1">
    <citation type="submission" date="2019-07" db="EMBL/GenBank/DDBJ databases">
        <title>Whole genome shotgun sequence of Novosphingobium sediminis NBRC 106119.</title>
        <authorList>
            <person name="Hosoyama A."/>
            <person name="Uohara A."/>
            <person name="Ohji S."/>
            <person name="Ichikawa N."/>
        </authorList>
    </citation>
    <scope>NUCLEOTIDE SEQUENCE [LARGE SCALE GENOMIC DNA]</scope>
    <source>
        <strain evidence="3 4">NBRC 106119</strain>
    </source>
</reference>
<evidence type="ECO:0000256" key="1">
    <source>
        <dbReference type="SAM" id="SignalP"/>
    </source>
</evidence>
<protein>
    <recommendedName>
        <fullName evidence="2">Beta-lactamase-related domain-containing protein</fullName>
    </recommendedName>
</protein>
<organism evidence="3 4">
    <name type="scientific">Novosphingobium sediminis</name>
    <dbReference type="NCBI Taxonomy" id="707214"/>
    <lineage>
        <taxon>Bacteria</taxon>
        <taxon>Pseudomonadati</taxon>
        <taxon>Pseudomonadota</taxon>
        <taxon>Alphaproteobacteria</taxon>
        <taxon>Sphingomonadales</taxon>
        <taxon>Sphingomonadaceae</taxon>
        <taxon>Novosphingobium</taxon>
    </lineage>
</organism>
<evidence type="ECO:0000259" key="2">
    <source>
        <dbReference type="Pfam" id="PF00144"/>
    </source>
</evidence>
<dbReference type="SUPFAM" id="SSF56601">
    <property type="entry name" value="beta-lactamase/transpeptidase-like"/>
    <property type="match status" value="1"/>
</dbReference>
<gene>
    <name evidence="3" type="ORF">NSE01_14330</name>
</gene>
<dbReference type="AlphaFoldDB" id="A0A512AIS9"/>
<comment type="caution">
    <text evidence="3">The sequence shown here is derived from an EMBL/GenBank/DDBJ whole genome shotgun (WGS) entry which is preliminary data.</text>
</comment>
<dbReference type="InterPro" id="IPR012338">
    <property type="entry name" value="Beta-lactam/transpept-like"/>
</dbReference>
<keyword evidence="1" id="KW-0732">Signal</keyword>
<evidence type="ECO:0000313" key="4">
    <source>
        <dbReference type="Proteomes" id="UP000321464"/>
    </source>
</evidence>
<proteinExistence type="predicted"/>
<name>A0A512AIS9_9SPHN</name>
<dbReference type="Proteomes" id="UP000321464">
    <property type="component" value="Unassembled WGS sequence"/>
</dbReference>
<sequence length="399" mass="42836">MRGWLCLVAALLFVPGTAVRAQAQGMHSVTVAVNFDRQSIRPAVIEGTADATSGRPVSTDDPVRIASISKLVTTLGVLRLVDAGVLDLDRDVSDYLHWQLRHPQFPDRPITLRLLLSHRSGLTDGADYIIPLGETIRQRLADPRAWDAAHGPGEDWFHYTNLNFPVVASVMEAATGERFDRLMQRIVLKPLGLSACYNWSGCTGVAAMSAVVLYRADGTVARDDLRGALPACPVVVKDGQPCNLDDYTPGWNGALFSPQGGLRISMNDLARVGQMLARGGHGFLTPASYAALTTPEWRFNGHNGVGENGDPDGFFCAYGLGLQLIGNRSEGCHDDPFGDGVPRIGHPGEAYALRSGLWLDPRTGRGVAFFTTAVPDDAAKGASAFTAAEEGVLVRARHP</sequence>
<evidence type="ECO:0000313" key="3">
    <source>
        <dbReference type="EMBL" id="GEN99600.1"/>
    </source>
</evidence>
<feature type="signal peptide" evidence="1">
    <location>
        <begin position="1"/>
        <end position="20"/>
    </location>
</feature>
<dbReference type="PANTHER" id="PTHR43283">
    <property type="entry name" value="BETA-LACTAMASE-RELATED"/>
    <property type="match status" value="1"/>
</dbReference>
<dbReference type="PANTHER" id="PTHR43283:SF3">
    <property type="entry name" value="BETA-LACTAMASE FAMILY PROTEIN (AFU_ORTHOLOGUE AFUA_5G07500)"/>
    <property type="match status" value="1"/>
</dbReference>
<feature type="chain" id="PRO_5021990232" description="Beta-lactamase-related domain-containing protein" evidence="1">
    <location>
        <begin position="21"/>
        <end position="399"/>
    </location>
</feature>
<dbReference type="Gene3D" id="3.40.710.10">
    <property type="entry name" value="DD-peptidase/beta-lactamase superfamily"/>
    <property type="match status" value="1"/>
</dbReference>
<dbReference type="InterPro" id="IPR001466">
    <property type="entry name" value="Beta-lactam-related"/>
</dbReference>
<dbReference type="InterPro" id="IPR050789">
    <property type="entry name" value="Diverse_Enzym_Activities"/>
</dbReference>
<dbReference type="EMBL" id="BJYR01000010">
    <property type="protein sequence ID" value="GEN99600.1"/>
    <property type="molecule type" value="Genomic_DNA"/>
</dbReference>
<accession>A0A512AIS9</accession>